<dbReference type="STRING" id="765913.ThidrDRAFT_0565"/>
<evidence type="ECO:0000256" key="5">
    <source>
        <dbReference type="ARBA" id="ARBA00012765"/>
    </source>
</evidence>
<dbReference type="AlphaFoldDB" id="G2DX04"/>
<dbReference type="eggNOG" id="COG3252">
    <property type="taxonomic scope" value="Bacteria"/>
</dbReference>
<evidence type="ECO:0000313" key="14">
    <source>
        <dbReference type="Proteomes" id="UP000004200"/>
    </source>
</evidence>
<gene>
    <name evidence="12" type="primary">mch</name>
    <name evidence="13" type="ORF">ThidrDRAFT_0565</name>
</gene>
<dbReference type="Gene3D" id="3.30.1030.10">
    <property type="entry name" value="Methenyltetrahydromethanopterin Cyclohydrolase, Chain A, domain 2"/>
    <property type="match status" value="1"/>
</dbReference>
<organism evidence="13 14">
    <name type="scientific">Thiorhodococcus drewsii AZ1</name>
    <dbReference type="NCBI Taxonomy" id="765913"/>
    <lineage>
        <taxon>Bacteria</taxon>
        <taxon>Pseudomonadati</taxon>
        <taxon>Pseudomonadota</taxon>
        <taxon>Gammaproteobacteria</taxon>
        <taxon>Chromatiales</taxon>
        <taxon>Chromatiaceae</taxon>
        <taxon>Thiorhodococcus</taxon>
    </lineage>
</organism>
<dbReference type="UniPathway" id="UPA00562">
    <property type="reaction ID" value="UER00703"/>
</dbReference>
<dbReference type="Gene3D" id="3.10.340.11">
    <property type="entry name" value="Methenyltetrahydromethanopterin Cyclohydrolase, Chain A, domain 1"/>
    <property type="match status" value="1"/>
</dbReference>
<evidence type="ECO:0000256" key="3">
    <source>
        <dbReference type="ARBA" id="ARBA00005087"/>
    </source>
</evidence>
<evidence type="ECO:0000256" key="12">
    <source>
        <dbReference type="HAMAP-Rule" id="MF_00486"/>
    </source>
</evidence>
<evidence type="ECO:0000256" key="2">
    <source>
        <dbReference type="ARBA" id="ARBA00004496"/>
    </source>
</evidence>
<comment type="caution">
    <text evidence="13">The sequence shown here is derived from an EMBL/GenBank/DDBJ whole genome shotgun (WGS) entry which is preliminary data.</text>
</comment>
<evidence type="ECO:0000256" key="9">
    <source>
        <dbReference type="ARBA" id="ARBA00022801"/>
    </source>
</evidence>
<dbReference type="GO" id="GO:0005737">
    <property type="term" value="C:cytoplasm"/>
    <property type="evidence" value="ECO:0007669"/>
    <property type="project" value="UniProtKB-SubCell"/>
</dbReference>
<comment type="similarity">
    <text evidence="4 12">Belongs to the MCH family.</text>
</comment>
<dbReference type="EC" id="3.5.4.27" evidence="5 12"/>
<dbReference type="Pfam" id="PF02289">
    <property type="entry name" value="MCH"/>
    <property type="match status" value="1"/>
</dbReference>
<comment type="subcellular location">
    <subcellularLocation>
        <location evidence="2 12">Cytoplasm</location>
    </subcellularLocation>
</comment>
<evidence type="ECO:0000256" key="7">
    <source>
        <dbReference type="ARBA" id="ARBA00022490"/>
    </source>
</evidence>
<evidence type="ECO:0000256" key="6">
    <source>
        <dbReference type="ARBA" id="ARBA00020597"/>
    </source>
</evidence>
<proteinExistence type="inferred from homology"/>
<evidence type="ECO:0000256" key="8">
    <source>
        <dbReference type="ARBA" id="ARBA00022563"/>
    </source>
</evidence>
<comment type="catalytic activity">
    <reaction evidence="11 12">
        <text>5,10-methenyl-5,6,7,8-tetrahydromethanopterin + H2O = N(5)-formyl-5,6,7,8-tetrahydromethanopterin + H(+)</text>
        <dbReference type="Rhea" id="RHEA:19053"/>
        <dbReference type="ChEBI" id="CHEBI:15377"/>
        <dbReference type="ChEBI" id="CHEBI:15378"/>
        <dbReference type="ChEBI" id="CHEBI:58018"/>
        <dbReference type="ChEBI" id="CHEBI:58337"/>
        <dbReference type="EC" id="3.5.4.27"/>
    </reaction>
</comment>
<keyword evidence="14" id="KW-1185">Reference proteome</keyword>
<dbReference type="Proteomes" id="UP000004200">
    <property type="component" value="Unassembled WGS sequence"/>
</dbReference>
<reference evidence="13 14" key="1">
    <citation type="submission" date="2011-06" db="EMBL/GenBank/DDBJ databases">
        <title>The draft genome of Thiorhodococcus drewsii AZ1.</title>
        <authorList>
            <consortium name="US DOE Joint Genome Institute (JGI-PGF)"/>
            <person name="Lucas S."/>
            <person name="Han J."/>
            <person name="Lapidus A."/>
            <person name="Cheng J.-F."/>
            <person name="Goodwin L."/>
            <person name="Pitluck S."/>
            <person name="Peters L."/>
            <person name="Land M.L."/>
            <person name="Hauser L."/>
            <person name="Vogl K."/>
            <person name="Liu Z."/>
            <person name="Imhoff J."/>
            <person name="Thiel V."/>
            <person name="Frigaard N.-U."/>
            <person name="Bryant D.A."/>
            <person name="Woyke T.J."/>
        </authorList>
    </citation>
    <scope>NUCLEOTIDE SEQUENCE [LARGE SCALE GENOMIC DNA]</scope>
    <source>
        <strain evidence="13 14">AZ1</strain>
    </source>
</reference>
<dbReference type="EMBL" id="AFWT01000003">
    <property type="protein sequence ID" value="EGV33358.1"/>
    <property type="molecule type" value="Genomic_DNA"/>
</dbReference>
<evidence type="ECO:0000256" key="1">
    <source>
        <dbReference type="ARBA" id="ARBA00004058"/>
    </source>
</evidence>
<evidence type="ECO:0000256" key="10">
    <source>
        <dbReference type="ARBA" id="ARBA00030468"/>
    </source>
</evidence>
<evidence type="ECO:0000313" key="13">
    <source>
        <dbReference type="EMBL" id="EGV33358.1"/>
    </source>
</evidence>
<keyword evidence="9 12" id="KW-0378">Hydrolase</keyword>
<dbReference type="GO" id="GO:0018759">
    <property type="term" value="F:methenyltetrahydromethanopterin cyclohydrolase activity"/>
    <property type="evidence" value="ECO:0007669"/>
    <property type="project" value="UniProtKB-UniRule"/>
</dbReference>
<dbReference type="RefSeq" id="WP_007039281.1">
    <property type="nucleotide sequence ID" value="NZ_AFWT01000003.1"/>
</dbReference>
<sequence length="325" mass="34533">MIERRPSLNALVTPLVDALVADADWLRLEVRRLENGAQLIDAGISALGGLEAGRRISEICLGGLSRVTLSGSGPVPGWPSNVEVSAADPVLACLGSQYAGWSLAHGEGKGAFHALGSGPGRALAGKEPLFAELRYRDRSERACLILEVDKEPPLPLVDKIANECGVDPSALTLILTPTSSLTGTVQIVSRVLEVALHKTHELGFDLDRIQDGMGSAPLPPPSPDFVTAMGRTNDAILFGGQVHLFLGGRDDAIEELAERLPSSASRDYGRPFAEVFKAYDYDFFQVDPLLFSPARILLTAVESGRTFAAGRIDLDLLAASFGIAP</sequence>
<protein>
    <recommendedName>
        <fullName evidence="6 12">Methenyltetrahydromethanopterin cyclohydrolase</fullName>
        <ecNumber evidence="5 12">3.5.4.27</ecNumber>
    </recommendedName>
    <alternativeName>
        <fullName evidence="10 12">Methenyl-H4MPT cyclohydrolase</fullName>
    </alternativeName>
</protein>
<dbReference type="InterPro" id="IPR003209">
    <property type="entry name" value="METHMP_CycHdrlase"/>
</dbReference>
<keyword evidence="7 12" id="KW-0963">Cytoplasm</keyword>
<evidence type="ECO:0000256" key="4">
    <source>
        <dbReference type="ARBA" id="ARBA00006902"/>
    </source>
</evidence>
<accession>G2DX04</accession>
<dbReference type="SUPFAM" id="SSF56199">
    <property type="entry name" value="Methenyltetrahydromethanopterin cyclohydrolase"/>
    <property type="match status" value="1"/>
</dbReference>
<dbReference type="OrthoDB" id="241529at2"/>
<dbReference type="PATRIC" id="fig|765913.3.peg.578"/>
<dbReference type="GO" id="GO:0006730">
    <property type="term" value="P:one-carbon metabolic process"/>
    <property type="evidence" value="ECO:0007669"/>
    <property type="project" value="UniProtKB-UniRule"/>
</dbReference>
<evidence type="ECO:0000256" key="11">
    <source>
        <dbReference type="ARBA" id="ARBA00048684"/>
    </source>
</evidence>
<dbReference type="NCBIfam" id="TIGR03120">
    <property type="entry name" value="one_C_mch"/>
    <property type="match status" value="1"/>
</dbReference>
<dbReference type="CDD" id="cd00545">
    <property type="entry name" value="MCH"/>
    <property type="match status" value="1"/>
</dbReference>
<dbReference type="HAMAP" id="MF_00486">
    <property type="entry name" value="McH"/>
    <property type="match status" value="1"/>
</dbReference>
<comment type="pathway">
    <text evidence="3 12">One-carbon metabolism; formaldehyde degradation; formate from formaldehyde (H(4)MPT route): step 3/5.</text>
</comment>
<comment type="function">
    <text evidence="1 12">Catalyzes the hydrolysis of methenyl-H(4)MPT(+) to 5-formyl-H(4)MPT.</text>
</comment>
<dbReference type="GO" id="GO:0046294">
    <property type="term" value="P:formaldehyde catabolic process"/>
    <property type="evidence" value="ECO:0007669"/>
    <property type="project" value="UniProtKB-UniRule"/>
</dbReference>
<name>G2DX04_9GAMM</name>
<keyword evidence="8 12" id="KW-0554">One-carbon metabolism</keyword>